<evidence type="ECO:0000313" key="1">
    <source>
        <dbReference type="EMBL" id="KAH9753931.1"/>
    </source>
</evidence>
<evidence type="ECO:0000313" key="2">
    <source>
        <dbReference type="Proteomes" id="UP000829398"/>
    </source>
</evidence>
<name>A0ACB8KHY2_CITSI</name>
<gene>
    <name evidence="1" type="ORF">KPL71_015254</name>
</gene>
<reference evidence="2" key="1">
    <citation type="journal article" date="2023" name="Hortic. Res.">
        <title>A chromosome-level phased genome enabling allele-level studies in sweet orange: a case study on citrus Huanglongbing tolerance.</title>
        <authorList>
            <person name="Wu B."/>
            <person name="Yu Q."/>
            <person name="Deng Z."/>
            <person name="Duan Y."/>
            <person name="Luo F."/>
            <person name="Gmitter F. Jr."/>
        </authorList>
    </citation>
    <scope>NUCLEOTIDE SEQUENCE [LARGE SCALE GENOMIC DNA]</scope>
    <source>
        <strain evidence="2">cv. Valencia</strain>
    </source>
</reference>
<organism evidence="1 2">
    <name type="scientific">Citrus sinensis</name>
    <name type="common">Sweet orange</name>
    <name type="synonym">Citrus aurantium var. sinensis</name>
    <dbReference type="NCBI Taxonomy" id="2711"/>
    <lineage>
        <taxon>Eukaryota</taxon>
        <taxon>Viridiplantae</taxon>
        <taxon>Streptophyta</taxon>
        <taxon>Embryophyta</taxon>
        <taxon>Tracheophyta</taxon>
        <taxon>Spermatophyta</taxon>
        <taxon>Magnoliopsida</taxon>
        <taxon>eudicotyledons</taxon>
        <taxon>Gunneridae</taxon>
        <taxon>Pentapetalae</taxon>
        <taxon>rosids</taxon>
        <taxon>malvids</taxon>
        <taxon>Sapindales</taxon>
        <taxon>Rutaceae</taxon>
        <taxon>Aurantioideae</taxon>
        <taxon>Citrus</taxon>
    </lineage>
</organism>
<dbReference type="Proteomes" id="UP000829398">
    <property type="component" value="Chromosome 5"/>
</dbReference>
<dbReference type="EMBL" id="CM039174">
    <property type="protein sequence ID" value="KAH9753931.1"/>
    <property type="molecule type" value="Genomic_DNA"/>
</dbReference>
<keyword evidence="2" id="KW-1185">Reference proteome</keyword>
<protein>
    <submittedName>
        <fullName evidence="1">Pentatricopeptide repeat-containing protein</fullName>
    </submittedName>
</protein>
<accession>A0ACB8KHY2</accession>
<proteinExistence type="predicted"/>
<sequence length="383" mass="43507">MAKMGEDVGKDDIEFNMDLLLNKACYLDALEIPMWNKRYFELTTDSVYKSESVKKAEAIMQTLRDLGLDRETMAYDCMLNLYYQTGKLEKIESMVLEIEEKGIGYNDYTFYIRLSAYAAVSDCKGIKKMVTMMESDPNFVVDLSVYAIAASGYARAGLLDKTHAMLKKCEGLATGGQDRYPPYDFLISKYAEFGNKDDVLRVWEFCKKNSSGWKVAGSVIPSVLKFDDLEISETILEEVNWPKGNPHYCIHVINPLIAAYCRKGLLGKAEAIINNAQSRGLNPDVRTWYLMATGYLQNDQTEKAMEAMKKSICETGIGWIPSKECLAVFLKWFEAGKDTEEAEHLANLEGDFFVSLDLSYDLLNYFQHGYVDKIPLEFLVSSW</sequence>
<comment type="caution">
    <text evidence="1">The sequence shown here is derived from an EMBL/GenBank/DDBJ whole genome shotgun (WGS) entry which is preliminary data.</text>
</comment>